<dbReference type="InterPro" id="IPR000182">
    <property type="entry name" value="GNAT_dom"/>
</dbReference>
<sequence>MNAGSADIRRILADEVEAFRRIRLEALHNEPSSFASSYDDWVSLSTDEWKQRLRDPVFIAFQGSEPVGIVGLRPQRARKMAHRATIIMVYVRNDQRGSGLAHKLLHAVADHARGMGISQLELAVSGDNIPAIRFYSREGFLEVGRIPCGFIHDGKEIDDVLMMCRLPV</sequence>
<dbReference type="InterPro" id="IPR016181">
    <property type="entry name" value="Acyl_CoA_acyltransferase"/>
</dbReference>
<dbReference type="Pfam" id="PF00583">
    <property type="entry name" value="Acetyltransf_1"/>
    <property type="match status" value="1"/>
</dbReference>
<dbReference type="Gene3D" id="3.40.630.30">
    <property type="match status" value="1"/>
</dbReference>
<gene>
    <name evidence="4" type="ORF">FNA46_06335</name>
</gene>
<dbReference type="SUPFAM" id="SSF55729">
    <property type="entry name" value="Acyl-CoA N-acyltransferases (Nat)"/>
    <property type="match status" value="1"/>
</dbReference>
<dbReference type="PANTHER" id="PTHR43877">
    <property type="entry name" value="AMINOALKYLPHOSPHONATE N-ACETYLTRANSFERASE-RELATED-RELATED"/>
    <property type="match status" value="1"/>
</dbReference>
<evidence type="ECO:0000256" key="1">
    <source>
        <dbReference type="ARBA" id="ARBA00022679"/>
    </source>
</evidence>
<dbReference type="RefSeq" id="WP_143124274.1">
    <property type="nucleotide sequence ID" value="NZ_VJMG01000013.1"/>
</dbReference>
<name>A0A549TE91_9HYPH</name>
<dbReference type="PROSITE" id="PS51186">
    <property type="entry name" value="GNAT"/>
    <property type="match status" value="1"/>
</dbReference>
<keyword evidence="2" id="KW-0012">Acyltransferase</keyword>
<keyword evidence="1 4" id="KW-0808">Transferase</keyword>
<organism evidence="4 5">
    <name type="scientific">Rhizobium straminoryzae</name>
    <dbReference type="NCBI Taxonomy" id="1387186"/>
    <lineage>
        <taxon>Bacteria</taxon>
        <taxon>Pseudomonadati</taxon>
        <taxon>Pseudomonadota</taxon>
        <taxon>Alphaproteobacteria</taxon>
        <taxon>Hyphomicrobiales</taxon>
        <taxon>Rhizobiaceae</taxon>
        <taxon>Rhizobium/Agrobacterium group</taxon>
        <taxon>Rhizobium</taxon>
    </lineage>
</organism>
<evidence type="ECO:0000256" key="2">
    <source>
        <dbReference type="ARBA" id="ARBA00023315"/>
    </source>
</evidence>
<evidence type="ECO:0000313" key="5">
    <source>
        <dbReference type="Proteomes" id="UP000316801"/>
    </source>
</evidence>
<dbReference type="CDD" id="cd04301">
    <property type="entry name" value="NAT_SF"/>
    <property type="match status" value="1"/>
</dbReference>
<keyword evidence="5" id="KW-1185">Reference proteome</keyword>
<dbReference type="AlphaFoldDB" id="A0A549TE91"/>
<evidence type="ECO:0000313" key="4">
    <source>
        <dbReference type="EMBL" id="TRL40508.1"/>
    </source>
</evidence>
<feature type="domain" description="N-acetyltransferase" evidence="3">
    <location>
        <begin position="6"/>
        <end position="167"/>
    </location>
</feature>
<dbReference type="InterPro" id="IPR050832">
    <property type="entry name" value="Bact_Acetyltransf"/>
</dbReference>
<dbReference type="PANTHER" id="PTHR43877:SF2">
    <property type="entry name" value="AMINOALKYLPHOSPHONATE N-ACETYLTRANSFERASE-RELATED"/>
    <property type="match status" value="1"/>
</dbReference>
<comment type="caution">
    <text evidence="4">The sequence shown here is derived from an EMBL/GenBank/DDBJ whole genome shotgun (WGS) entry which is preliminary data.</text>
</comment>
<accession>A0A549TE91</accession>
<protein>
    <submittedName>
        <fullName evidence="4">GNAT family N-acetyltransferase</fullName>
    </submittedName>
</protein>
<proteinExistence type="predicted"/>
<dbReference type="GO" id="GO:0016747">
    <property type="term" value="F:acyltransferase activity, transferring groups other than amino-acyl groups"/>
    <property type="evidence" value="ECO:0007669"/>
    <property type="project" value="InterPro"/>
</dbReference>
<reference evidence="4 5" key="1">
    <citation type="submission" date="2019-07" db="EMBL/GenBank/DDBJ databases">
        <title>Ln-dependent methylotrophs.</title>
        <authorList>
            <person name="Tani A."/>
        </authorList>
    </citation>
    <scope>NUCLEOTIDE SEQUENCE [LARGE SCALE GENOMIC DNA]</scope>
    <source>
        <strain evidence="4 5">SM12</strain>
    </source>
</reference>
<dbReference type="EMBL" id="VJMG01000013">
    <property type="protein sequence ID" value="TRL40508.1"/>
    <property type="molecule type" value="Genomic_DNA"/>
</dbReference>
<dbReference type="Proteomes" id="UP000316801">
    <property type="component" value="Unassembled WGS sequence"/>
</dbReference>
<evidence type="ECO:0000259" key="3">
    <source>
        <dbReference type="PROSITE" id="PS51186"/>
    </source>
</evidence>